<protein>
    <submittedName>
        <fullName evidence="2">Uncharacterized protein</fullName>
    </submittedName>
</protein>
<evidence type="ECO:0000313" key="2">
    <source>
        <dbReference type="EMBL" id="RNI33510.1"/>
    </source>
</evidence>
<keyword evidence="3" id="KW-1185">Reference proteome</keyword>
<sequence>MIKILMRNNFKFIIFLFLSLIVGSCKKAGHTDECFPGVPTIRQIIDRPAVIKVTATVNAVKSCNIVLAVMLRHQNGQSVNNKKFV</sequence>
<reference evidence="2 3" key="1">
    <citation type="submission" date="2018-11" db="EMBL/GenBank/DDBJ databases">
        <title>Draft genome sequence of Ferruginibacter sp. BO-59.</title>
        <authorList>
            <person name="Im W.T."/>
        </authorList>
    </citation>
    <scope>NUCLEOTIDE SEQUENCE [LARGE SCALE GENOMIC DNA]</scope>
    <source>
        <strain evidence="2 3">BO-59</strain>
    </source>
</reference>
<comment type="caution">
    <text evidence="2">The sequence shown here is derived from an EMBL/GenBank/DDBJ whole genome shotgun (WGS) entry which is preliminary data.</text>
</comment>
<accession>A0A3M9N6T4</accession>
<organism evidence="2 3">
    <name type="scientific">Hanamia caeni</name>
    <dbReference type="NCBI Taxonomy" id="2294116"/>
    <lineage>
        <taxon>Bacteria</taxon>
        <taxon>Pseudomonadati</taxon>
        <taxon>Bacteroidota</taxon>
        <taxon>Chitinophagia</taxon>
        <taxon>Chitinophagales</taxon>
        <taxon>Chitinophagaceae</taxon>
        <taxon>Hanamia</taxon>
    </lineage>
</organism>
<proteinExistence type="predicted"/>
<name>A0A3M9N6T4_9BACT</name>
<feature type="signal peptide" evidence="1">
    <location>
        <begin position="1"/>
        <end position="27"/>
    </location>
</feature>
<evidence type="ECO:0000256" key="1">
    <source>
        <dbReference type="SAM" id="SignalP"/>
    </source>
</evidence>
<gene>
    <name evidence="2" type="ORF">EFY79_18880</name>
</gene>
<dbReference type="EMBL" id="RJJR01000019">
    <property type="protein sequence ID" value="RNI33510.1"/>
    <property type="molecule type" value="Genomic_DNA"/>
</dbReference>
<keyword evidence="1" id="KW-0732">Signal</keyword>
<feature type="chain" id="PRO_5018222241" evidence="1">
    <location>
        <begin position="28"/>
        <end position="85"/>
    </location>
</feature>
<dbReference type="AlphaFoldDB" id="A0A3M9N6T4"/>
<dbReference type="PROSITE" id="PS51257">
    <property type="entry name" value="PROKAR_LIPOPROTEIN"/>
    <property type="match status" value="1"/>
</dbReference>
<evidence type="ECO:0000313" key="3">
    <source>
        <dbReference type="Proteomes" id="UP000267223"/>
    </source>
</evidence>
<dbReference type="Proteomes" id="UP000267223">
    <property type="component" value="Unassembled WGS sequence"/>
</dbReference>